<feature type="domain" description="Glycosyl transferase family 1" evidence="1">
    <location>
        <begin position="194"/>
        <end position="335"/>
    </location>
</feature>
<dbReference type="Pfam" id="PF13439">
    <property type="entry name" value="Glyco_transf_4"/>
    <property type="match status" value="1"/>
</dbReference>
<dbReference type="OrthoDB" id="9787617at2"/>
<dbReference type="EMBL" id="QTTN01000053">
    <property type="protein sequence ID" value="REE57514.1"/>
    <property type="molecule type" value="Genomic_DNA"/>
</dbReference>
<gene>
    <name evidence="3" type="ORF">A8990_15324</name>
</gene>
<sequence>MRTKLMLLTPSLQGGGAERVMVNLLKHFDRERIEPVFMTPNFSGPYTKLLPKDVEVIDLGITRVRYMLPKLLKEVNKAKPDVILSTLEQLNLALLLAKPFIRRQTKLVIREANLPSKTLHAYSSYRKWIYHTMYRRLYSQADRIIAQSDMMRSELLAFTGVQESRVKTINNPIDIDAISQLTRGPNPFLGTSGKNIVSVGRLEYQKGYDLLIQAFKLVTLQHPNSNLYLLGEGSLRSELAQLAESLGIARNVHFAGFTENPYLYMKHADLFVLSSRYEGFPNVVLEALACSAKIVSVDCESGPRDILSRLEYGLLVPRENISALAEGMLRGLQDEQIGSNGFVRAMDYDCRKITELYEKVLIS</sequence>
<evidence type="ECO:0000313" key="4">
    <source>
        <dbReference type="Proteomes" id="UP000256304"/>
    </source>
</evidence>
<keyword evidence="4" id="KW-1185">Reference proteome</keyword>
<dbReference type="Gene3D" id="3.40.50.2000">
    <property type="entry name" value="Glycogen Phosphorylase B"/>
    <property type="match status" value="2"/>
</dbReference>
<keyword evidence="3" id="KW-0808">Transferase</keyword>
<feature type="domain" description="Glycosyltransferase subfamily 4-like N-terminal" evidence="2">
    <location>
        <begin position="15"/>
        <end position="176"/>
    </location>
</feature>
<dbReference type="Pfam" id="PF00534">
    <property type="entry name" value="Glycos_transf_1"/>
    <property type="match status" value="1"/>
</dbReference>
<dbReference type="InterPro" id="IPR001296">
    <property type="entry name" value="Glyco_trans_1"/>
</dbReference>
<dbReference type="SUPFAM" id="SSF53756">
    <property type="entry name" value="UDP-Glycosyltransferase/glycogen phosphorylase"/>
    <property type="match status" value="1"/>
</dbReference>
<evidence type="ECO:0000259" key="1">
    <source>
        <dbReference type="Pfam" id="PF00534"/>
    </source>
</evidence>
<comment type="caution">
    <text evidence="3">The sequence shown here is derived from an EMBL/GenBank/DDBJ whole genome shotgun (WGS) entry which is preliminary data.</text>
</comment>
<dbReference type="RefSeq" id="WP_116192348.1">
    <property type="nucleotide sequence ID" value="NZ_QTTN01000053.1"/>
</dbReference>
<dbReference type="InterPro" id="IPR028098">
    <property type="entry name" value="Glyco_trans_4-like_N"/>
</dbReference>
<organism evidence="3 4">
    <name type="scientific">Paenibacillus taihuensis</name>
    <dbReference type="NCBI Taxonomy" id="1156355"/>
    <lineage>
        <taxon>Bacteria</taxon>
        <taxon>Bacillati</taxon>
        <taxon>Bacillota</taxon>
        <taxon>Bacilli</taxon>
        <taxon>Bacillales</taxon>
        <taxon>Paenibacillaceae</taxon>
        <taxon>Paenibacillus</taxon>
    </lineage>
</organism>
<accession>A0A3D9Q4D6</accession>
<dbReference type="PANTHER" id="PTHR12526">
    <property type="entry name" value="GLYCOSYLTRANSFERASE"/>
    <property type="match status" value="1"/>
</dbReference>
<dbReference type="AlphaFoldDB" id="A0A3D9Q4D6"/>
<evidence type="ECO:0000313" key="3">
    <source>
        <dbReference type="EMBL" id="REE57514.1"/>
    </source>
</evidence>
<evidence type="ECO:0000259" key="2">
    <source>
        <dbReference type="Pfam" id="PF13439"/>
    </source>
</evidence>
<protein>
    <submittedName>
        <fullName evidence="3">Glycosyltransferase involved in cell wall biosynthesis</fullName>
    </submittedName>
</protein>
<name>A0A3D9Q4D6_9BACL</name>
<dbReference type="CDD" id="cd03811">
    <property type="entry name" value="GT4_GT28_WabH-like"/>
    <property type="match status" value="1"/>
</dbReference>
<proteinExistence type="predicted"/>
<dbReference type="GO" id="GO:0016757">
    <property type="term" value="F:glycosyltransferase activity"/>
    <property type="evidence" value="ECO:0007669"/>
    <property type="project" value="InterPro"/>
</dbReference>
<dbReference type="Proteomes" id="UP000256304">
    <property type="component" value="Unassembled WGS sequence"/>
</dbReference>
<dbReference type="PANTHER" id="PTHR12526:SF630">
    <property type="entry name" value="GLYCOSYLTRANSFERASE"/>
    <property type="match status" value="1"/>
</dbReference>
<reference evidence="3 4" key="1">
    <citation type="submission" date="2018-08" db="EMBL/GenBank/DDBJ databases">
        <title>Genomic Encyclopedia of Type Strains, Phase III (KMG-III): the genomes of soil and plant-associated and newly described type strains.</title>
        <authorList>
            <person name="Whitman W."/>
        </authorList>
    </citation>
    <scope>NUCLEOTIDE SEQUENCE [LARGE SCALE GENOMIC DNA]</scope>
    <source>
        <strain evidence="3 4">CGMCC 1.10966</strain>
    </source>
</reference>